<reference evidence="1" key="1">
    <citation type="submission" date="2020-09" db="EMBL/GenBank/DDBJ databases">
        <title>Genome-Enabled Discovery of Anthraquinone Biosynthesis in Senna tora.</title>
        <authorList>
            <person name="Kang S.-H."/>
            <person name="Pandey R.P."/>
            <person name="Lee C.-M."/>
            <person name="Sim J.-S."/>
            <person name="Jeong J.-T."/>
            <person name="Choi B.-S."/>
            <person name="Jung M."/>
            <person name="Ginzburg D."/>
            <person name="Zhao K."/>
            <person name="Won S.Y."/>
            <person name="Oh T.-J."/>
            <person name="Yu Y."/>
            <person name="Kim N.-H."/>
            <person name="Lee O.R."/>
            <person name="Lee T.-H."/>
            <person name="Bashyal P."/>
            <person name="Kim T.-S."/>
            <person name="Lee W.-H."/>
            <person name="Kawkins C."/>
            <person name="Kim C.-K."/>
            <person name="Kim J.S."/>
            <person name="Ahn B.O."/>
            <person name="Rhee S.Y."/>
            <person name="Sohng J.K."/>
        </authorList>
    </citation>
    <scope>NUCLEOTIDE SEQUENCE</scope>
    <source>
        <tissue evidence="1">Leaf</tissue>
    </source>
</reference>
<dbReference type="AlphaFoldDB" id="A0A834WIM4"/>
<comment type="caution">
    <text evidence="1">The sequence shown here is derived from an EMBL/GenBank/DDBJ whole genome shotgun (WGS) entry which is preliminary data.</text>
</comment>
<dbReference type="EMBL" id="JAAIUW010000008">
    <property type="protein sequence ID" value="KAF7820791.1"/>
    <property type="molecule type" value="Genomic_DNA"/>
</dbReference>
<protein>
    <submittedName>
        <fullName evidence="1">Uncharacterized protein</fullName>
    </submittedName>
</protein>
<organism evidence="1 2">
    <name type="scientific">Senna tora</name>
    <dbReference type="NCBI Taxonomy" id="362788"/>
    <lineage>
        <taxon>Eukaryota</taxon>
        <taxon>Viridiplantae</taxon>
        <taxon>Streptophyta</taxon>
        <taxon>Embryophyta</taxon>
        <taxon>Tracheophyta</taxon>
        <taxon>Spermatophyta</taxon>
        <taxon>Magnoliopsida</taxon>
        <taxon>eudicotyledons</taxon>
        <taxon>Gunneridae</taxon>
        <taxon>Pentapetalae</taxon>
        <taxon>rosids</taxon>
        <taxon>fabids</taxon>
        <taxon>Fabales</taxon>
        <taxon>Fabaceae</taxon>
        <taxon>Caesalpinioideae</taxon>
        <taxon>Cassia clade</taxon>
        <taxon>Senna</taxon>
    </lineage>
</organism>
<accession>A0A834WIM4</accession>
<proteinExistence type="predicted"/>
<dbReference type="Proteomes" id="UP000634136">
    <property type="component" value="Unassembled WGS sequence"/>
</dbReference>
<evidence type="ECO:0000313" key="1">
    <source>
        <dbReference type="EMBL" id="KAF7820791.1"/>
    </source>
</evidence>
<evidence type="ECO:0000313" key="2">
    <source>
        <dbReference type="Proteomes" id="UP000634136"/>
    </source>
</evidence>
<gene>
    <name evidence="1" type="ORF">G2W53_026246</name>
</gene>
<keyword evidence="2" id="KW-1185">Reference proteome</keyword>
<name>A0A834WIM4_9FABA</name>
<sequence>MTAISRSEYVKTRSTLLLSHHDSNWKIKSTQVSDIRPQFVIQKMLRHDPRSSHAMTTPYVKTCSTLLPCYVDSNSNIKSTPVCKCNAKRRVSLTCATSLLPQNS</sequence>